<dbReference type="InterPro" id="IPR011032">
    <property type="entry name" value="GroES-like_sf"/>
</dbReference>
<keyword evidence="3" id="KW-1185">Reference proteome</keyword>
<dbReference type="EMBL" id="KV453843">
    <property type="protein sequence ID" value="ODV89630.1"/>
    <property type="molecule type" value="Genomic_DNA"/>
</dbReference>
<dbReference type="PANTHER" id="PTHR45033:SF3">
    <property type="entry name" value="DEHYDROGENASE, PUTATIVE (AFU_ORTHOLOGUE AFUA_2G13270)-RELATED"/>
    <property type="match status" value="1"/>
</dbReference>
<dbReference type="Pfam" id="PF00107">
    <property type="entry name" value="ADH_zinc_N"/>
    <property type="match status" value="1"/>
</dbReference>
<dbReference type="SUPFAM" id="SSF50129">
    <property type="entry name" value="GroES-like"/>
    <property type="match status" value="1"/>
</dbReference>
<dbReference type="InterPro" id="IPR052711">
    <property type="entry name" value="Zinc_ADH-like"/>
</dbReference>
<dbReference type="Gene3D" id="3.40.50.720">
    <property type="entry name" value="NAD(P)-binding Rossmann-like Domain"/>
    <property type="match status" value="1"/>
</dbReference>
<evidence type="ECO:0000313" key="2">
    <source>
        <dbReference type="EMBL" id="ODV89630.1"/>
    </source>
</evidence>
<dbReference type="Gene3D" id="3.90.180.10">
    <property type="entry name" value="Medium-chain alcohol dehydrogenases, catalytic domain"/>
    <property type="match status" value="1"/>
</dbReference>
<evidence type="ECO:0000259" key="1">
    <source>
        <dbReference type="SMART" id="SM00829"/>
    </source>
</evidence>
<gene>
    <name evidence="2" type="ORF">CANCADRAFT_141581</name>
</gene>
<dbReference type="OrthoDB" id="1879366at2759"/>
<dbReference type="InterPro" id="IPR013154">
    <property type="entry name" value="ADH-like_N"/>
</dbReference>
<dbReference type="SMART" id="SM00829">
    <property type="entry name" value="PKS_ER"/>
    <property type="match status" value="1"/>
</dbReference>
<name>A0A1E4TCZ0_9ASCO</name>
<protein>
    <recommendedName>
        <fullName evidence="1">Enoyl reductase (ER) domain-containing protein</fullName>
    </recommendedName>
</protein>
<dbReference type="Proteomes" id="UP000095023">
    <property type="component" value="Unassembled WGS sequence"/>
</dbReference>
<reference evidence="3" key="1">
    <citation type="submission" date="2016-02" db="EMBL/GenBank/DDBJ databases">
        <title>Comparative genomics of biotechnologically important yeasts.</title>
        <authorList>
            <consortium name="DOE Joint Genome Institute"/>
            <person name="Riley R."/>
            <person name="Haridas S."/>
            <person name="Wolfe K.H."/>
            <person name="Lopes M.R."/>
            <person name="Hittinger C.T."/>
            <person name="Goker M."/>
            <person name="Salamov A."/>
            <person name="Wisecaver J."/>
            <person name="Long T.M."/>
            <person name="Aerts A.L."/>
            <person name="Barry K."/>
            <person name="Choi C."/>
            <person name="Clum A."/>
            <person name="Coughlan A.Y."/>
            <person name="Deshpande S."/>
            <person name="Douglass A.P."/>
            <person name="Hanson S.J."/>
            <person name="Klenk H.-P."/>
            <person name="Labutti K."/>
            <person name="Lapidus A."/>
            <person name="Lindquist E."/>
            <person name="Lipzen A."/>
            <person name="Meier-Kolthoff J.P."/>
            <person name="Ohm R.A."/>
            <person name="Otillar R.P."/>
            <person name="Pangilinan J."/>
            <person name="Peng Y."/>
            <person name="Rokas A."/>
            <person name="Rosa C.A."/>
            <person name="Scheuner C."/>
            <person name="Sibirny A.A."/>
            <person name="Slot J.C."/>
            <person name="Stielow J.B."/>
            <person name="Sun H."/>
            <person name="Kurtzman C.P."/>
            <person name="Blackwell M."/>
            <person name="Jeffries T.W."/>
            <person name="Grigoriev I.V."/>
        </authorList>
    </citation>
    <scope>NUCLEOTIDE SEQUENCE [LARGE SCALE GENOMIC DNA]</scope>
    <source>
        <strain evidence="3">NRRL Y-17796</strain>
    </source>
</reference>
<evidence type="ECO:0000313" key="3">
    <source>
        <dbReference type="Proteomes" id="UP000095023"/>
    </source>
</evidence>
<organism evidence="2 3">
    <name type="scientific">Tortispora caseinolytica NRRL Y-17796</name>
    <dbReference type="NCBI Taxonomy" id="767744"/>
    <lineage>
        <taxon>Eukaryota</taxon>
        <taxon>Fungi</taxon>
        <taxon>Dikarya</taxon>
        <taxon>Ascomycota</taxon>
        <taxon>Saccharomycotina</taxon>
        <taxon>Trigonopsidomycetes</taxon>
        <taxon>Trigonopsidales</taxon>
        <taxon>Trigonopsidaceae</taxon>
        <taxon>Tortispora</taxon>
    </lineage>
</organism>
<dbReference type="AlphaFoldDB" id="A0A1E4TCZ0"/>
<dbReference type="InterPro" id="IPR036291">
    <property type="entry name" value="NAD(P)-bd_dom_sf"/>
</dbReference>
<dbReference type="InterPro" id="IPR013149">
    <property type="entry name" value="ADH-like_C"/>
</dbReference>
<feature type="domain" description="Enoyl reductase (ER)" evidence="1">
    <location>
        <begin position="19"/>
        <end position="350"/>
    </location>
</feature>
<dbReference type="InterPro" id="IPR020843">
    <property type="entry name" value="ER"/>
</dbReference>
<accession>A0A1E4TCZ0</accession>
<proteinExistence type="predicted"/>
<dbReference type="SUPFAM" id="SSF51735">
    <property type="entry name" value="NAD(P)-binding Rossmann-fold domains"/>
    <property type="match status" value="1"/>
</dbReference>
<dbReference type="PANTHER" id="PTHR45033">
    <property type="match status" value="1"/>
</dbReference>
<dbReference type="Pfam" id="PF08240">
    <property type="entry name" value="ADH_N"/>
    <property type="match status" value="1"/>
</dbReference>
<sequence>MKAIVISNSADVKTKPSPGLWHPIETIDIEKPVPKSNEVLVKISAVALNHRDVFSRQSLYPGVLPGVPLFADGMGTVTDAGSDSLRKQWVGKRVIVAPSRGWVSDRRAPDTSHFAILGGTKMLPVGTGCEYVACTNEEFVECPAHLSDSEAAALPLAGLTAWRATFTKGELPLNGPAKNVLITGIGGGVAVFAAIFAVHAGHSVYVTSSSKEKIDGAIERLGVKGGFNYKDKDWPDQVKKALGGALMDVVVDGAGADIATKAIKFCRPGAIISCYGMTAGPQIAYTMRSVLSHMDVRGSTMGSFAEFKDMVKFVDSHKVKPLVSHQFSLDDVEKAFLVMRDSQQFGKIVVTMTQSSSRL</sequence>
<dbReference type="GO" id="GO:0016491">
    <property type="term" value="F:oxidoreductase activity"/>
    <property type="evidence" value="ECO:0007669"/>
    <property type="project" value="InterPro"/>
</dbReference>